<evidence type="ECO:0000313" key="2">
    <source>
        <dbReference type="EMBL" id="KAK0423937.1"/>
    </source>
</evidence>
<proteinExistence type="predicted"/>
<dbReference type="EMBL" id="JAUCMV010000001">
    <property type="protein sequence ID" value="KAK0423937.1"/>
    <property type="molecule type" value="Genomic_DNA"/>
</dbReference>
<organism evidence="2 3">
    <name type="scientific">Steinernema hermaphroditum</name>
    <dbReference type="NCBI Taxonomy" id="289476"/>
    <lineage>
        <taxon>Eukaryota</taxon>
        <taxon>Metazoa</taxon>
        <taxon>Ecdysozoa</taxon>
        <taxon>Nematoda</taxon>
        <taxon>Chromadorea</taxon>
        <taxon>Rhabditida</taxon>
        <taxon>Tylenchina</taxon>
        <taxon>Panagrolaimomorpha</taxon>
        <taxon>Strongyloidoidea</taxon>
        <taxon>Steinernematidae</taxon>
        <taxon>Steinernema</taxon>
    </lineage>
</organism>
<dbReference type="Proteomes" id="UP001175271">
    <property type="component" value="Unassembled WGS sequence"/>
</dbReference>
<reference evidence="2" key="1">
    <citation type="submission" date="2023-06" db="EMBL/GenBank/DDBJ databases">
        <title>Genomic analysis of the entomopathogenic nematode Steinernema hermaphroditum.</title>
        <authorList>
            <person name="Schwarz E.M."/>
            <person name="Heppert J.K."/>
            <person name="Baniya A."/>
            <person name="Schwartz H.T."/>
            <person name="Tan C.-H."/>
            <person name="Antoshechkin I."/>
            <person name="Sternberg P.W."/>
            <person name="Goodrich-Blair H."/>
            <person name="Dillman A.R."/>
        </authorList>
    </citation>
    <scope>NUCLEOTIDE SEQUENCE</scope>
    <source>
        <strain evidence="2">PS9179</strain>
        <tissue evidence="2">Whole animal</tissue>
    </source>
</reference>
<keyword evidence="3" id="KW-1185">Reference proteome</keyword>
<comment type="caution">
    <text evidence="2">The sequence shown here is derived from an EMBL/GenBank/DDBJ whole genome shotgun (WGS) entry which is preliminary data.</text>
</comment>
<evidence type="ECO:0000313" key="3">
    <source>
        <dbReference type="Proteomes" id="UP001175271"/>
    </source>
</evidence>
<gene>
    <name evidence="2" type="ORF">QR680_008417</name>
</gene>
<evidence type="ECO:0000256" key="1">
    <source>
        <dbReference type="SAM" id="SignalP"/>
    </source>
</evidence>
<sequence>MKLLYSLFLLSLASGLVAPKPTGTDGLDAFIDILKNVAADFGAPANMDPSNNKTIEYAMKITRKNHLRAGRHSRGRQ</sequence>
<feature type="chain" id="PRO_5041465178" evidence="1">
    <location>
        <begin position="20"/>
        <end position="77"/>
    </location>
</feature>
<accession>A0AA39IGI2</accession>
<keyword evidence="1" id="KW-0732">Signal</keyword>
<protein>
    <submittedName>
        <fullName evidence="2">Uncharacterized protein</fullName>
    </submittedName>
</protein>
<feature type="signal peptide" evidence="1">
    <location>
        <begin position="1"/>
        <end position="19"/>
    </location>
</feature>
<name>A0AA39IGI2_9BILA</name>
<dbReference type="AlphaFoldDB" id="A0AA39IGI2"/>